<evidence type="ECO:0000256" key="1">
    <source>
        <dbReference type="SAM" id="Phobius"/>
    </source>
</evidence>
<gene>
    <name evidence="2" type="ORF">B0T10DRAFT_262201</name>
</gene>
<protein>
    <submittedName>
        <fullName evidence="2">Uncharacterized protein</fullName>
    </submittedName>
</protein>
<keyword evidence="1" id="KW-1133">Transmembrane helix</keyword>
<sequence>MRTLCLPTGKKHQSSSTSARVVVAAAAAKVATSQFLAQITLRPNYLIILLLRSYSHFLTCFFFFSPSSLLPAPLPFTLLLVSYNFCAL</sequence>
<name>A0A9P8VQD6_9HYPO</name>
<keyword evidence="1" id="KW-0472">Membrane</keyword>
<evidence type="ECO:0000313" key="3">
    <source>
        <dbReference type="Proteomes" id="UP000777438"/>
    </source>
</evidence>
<reference evidence="2 3" key="1">
    <citation type="journal article" date="2021" name="Nat. Commun.">
        <title>Genetic determinants of endophytism in the Arabidopsis root mycobiome.</title>
        <authorList>
            <person name="Mesny F."/>
            <person name="Miyauchi S."/>
            <person name="Thiergart T."/>
            <person name="Pickel B."/>
            <person name="Atanasova L."/>
            <person name="Karlsson M."/>
            <person name="Huettel B."/>
            <person name="Barry K.W."/>
            <person name="Haridas S."/>
            <person name="Chen C."/>
            <person name="Bauer D."/>
            <person name="Andreopoulos W."/>
            <person name="Pangilinan J."/>
            <person name="LaButti K."/>
            <person name="Riley R."/>
            <person name="Lipzen A."/>
            <person name="Clum A."/>
            <person name="Drula E."/>
            <person name="Henrissat B."/>
            <person name="Kohler A."/>
            <person name="Grigoriev I.V."/>
            <person name="Martin F.M."/>
            <person name="Hacquard S."/>
        </authorList>
    </citation>
    <scope>NUCLEOTIDE SEQUENCE [LARGE SCALE GENOMIC DNA]</scope>
    <source>
        <strain evidence="2 3">MPI-CAGE-CH-0241</strain>
    </source>
</reference>
<dbReference type="AlphaFoldDB" id="A0A9P8VQD6"/>
<keyword evidence="1" id="KW-0812">Transmembrane</keyword>
<accession>A0A9P8VQD6</accession>
<dbReference type="EMBL" id="JAGPYM010000059">
    <property type="protein sequence ID" value="KAH6871162.1"/>
    <property type="molecule type" value="Genomic_DNA"/>
</dbReference>
<comment type="caution">
    <text evidence="2">The sequence shown here is derived from an EMBL/GenBank/DDBJ whole genome shotgun (WGS) entry which is preliminary data.</text>
</comment>
<evidence type="ECO:0000313" key="2">
    <source>
        <dbReference type="EMBL" id="KAH6871162.1"/>
    </source>
</evidence>
<keyword evidence="3" id="KW-1185">Reference proteome</keyword>
<proteinExistence type="predicted"/>
<organism evidence="2 3">
    <name type="scientific">Thelonectria olida</name>
    <dbReference type="NCBI Taxonomy" id="1576542"/>
    <lineage>
        <taxon>Eukaryota</taxon>
        <taxon>Fungi</taxon>
        <taxon>Dikarya</taxon>
        <taxon>Ascomycota</taxon>
        <taxon>Pezizomycotina</taxon>
        <taxon>Sordariomycetes</taxon>
        <taxon>Hypocreomycetidae</taxon>
        <taxon>Hypocreales</taxon>
        <taxon>Nectriaceae</taxon>
        <taxon>Thelonectria</taxon>
    </lineage>
</organism>
<feature type="transmembrane region" description="Helical" evidence="1">
    <location>
        <begin position="21"/>
        <end position="39"/>
    </location>
</feature>
<dbReference type="Proteomes" id="UP000777438">
    <property type="component" value="Unassembled WGS sequence"/>
</dbReference>